<evidence type="ECO:0000313" key="1">
    <source>
        <dbReference type="EMBL" id="KAK3055369.1"/>
    </source>
</evidence>
<evidence type="ECO:0000313" key="2">
    <source>
        <dbReference type="Proteomes" id="UP001271007"/>
    </source>
</evidence>
<keyword evidence="2" id="KW-1185">Reference proteome</keyword>
<sequence>MACHPDRAYWELQAYVAYEPEELSYFLEERGVTVKKSEKAPKGRTPVHNKAELITRLECLDRGVPHYPSFTKEELLGFVKARKLNRGLKPTFRALTTHHGLATLLMNRDKKPSFDRFMRLVPELREVVYEQYIDTLPRQPDTLTPPPLAEVSKDVRADFLKLFYRRSDFQLAFLQGMDEQNNVLSANLVPSPRVGQFLGRLTADIATRMRAITLNHITELTHPDGSEFITYVMVTILARDGVYEVETEFMRGGCECQEVCEHGGETFAGAAEYRSVLDQGGNIGAKGKGFRVTDIRDVARFVGTQRLW</sequence>
<dbReference type="EMBL" id="JAWDJX010000009">
    <property type="protein sequence ID" value="KAK3055369.1"/>
    <property type="molecule type" value="Genomic_DNA"/>
</dbReference>
<reference evidence="1" key="1">
    <citation type="submission" date="2023-04" db="EMBL/GenBank/DDBJ databases">
        <title>Black Yeasts Isolated from many extreme environments.</title>
        <authorList>
            <person name="Coleine C."/>
            <person name="Stajich J.E."/>
            <person name="Selbmann L."/>
        </authorList>
    </citation>
    <scope>NUCLEOTIDE SEQUENCE</scope>
    <source>
        <strain evidence="1">CCFEE 5312</strain>
    </source>
</reference>
<gene>
    <name evidence="1" type="ORF">LTR09_003923</name>
</gene>
<organism evidence="1 2">
    <name type="scientific">Extremus antarcticus</name>
    <dbReference type="NCBI Taxonomy" id="702011"/>
    <lineage>
        <taxon>Eukaryota</taxon>
        <taxon>Fungi</taxon>
        <taxon>Dikarya</taxon>
        <taxon>Ascomycota</taxon>
        <taxon>Pezizomycotina</taxon>
        <taxon>Dothideomycetes</taxon>
        <taxon>Dothideomycetidae</taxon>
        <taxon>Mycosphaerellales</taxon>
        <taxon>Extremaceae</taxon>
        <taxon>Extremus</taxon>
    </lineage>
</organism>
<dbReference type="AlphaFoldDB" id="A0AAJ0DJM5"/>
<accession>A0AAJ0DJM5</accession>
<name>A0AAJ0DJM5_9PEZI</name>
<dbReference type="Proteomes" id="UP001271007">
    <property type="component" value="Unassembled WGS sequence"/>
</dbReference>
<proteinExistence type="predicted"/>
<protein>
    <submittedName>
        <fullName evidence="1">Uncharacterized protein</fullName>
    </submittedName>
</protein>
<comment type="caution">
    <text evidence="1">The sequence shown here is derived from an EMBL/GenBank/DDBJ whole genome shotgun (WGS) entry which is preliminary data.</text>
</comment>